<comment type="caution">
    <text evidence="2">The sequence shown here is derived from an EMBL/GenBank/DDBJ whole genome shotgun (WGS) entry which is preliminary data.</text>
</comment>
<evidence type="ECO:0000313" key="3">
    <source>
        <dbReference type="Proteomes" id="UP000287401"/>
    </source>
</evidence>
<dbReference type="Pfam" id="PF15611">
    <property type="entry name" value="EH_Signature"/>
    <property type="match status" value="1"/>
</dbReference>
<dbReference type="AlphaFoldDB" id="A0A430BLH8"/>
<reference evidence="2 3" key="1">
    <citation type="submission" date="2018-07" db="EMBL/GenBank/DDBJ databases">
        <title>Genomic and Epidemiologic Investigation of an Indolent Hospital Outbreak.</title>
        <authorList>
            <person name="Johnson R.C."/>
            <person name="Deming C."/>
            <person name="Conlan S."/>
            <person name="Zellmer C.J."/>
            <person name="Michelin A.V."/>
            <person name="Lee-Lin S."/>
            <person name="Thomas P.J."/>
            <person name="Park M."/>
            <person name="Weingarten R.A."/>
            <person name="Less J."/>
            <person name="Dekker J.P."/>
            <person name="Frank K.M."/>
            <person name="Musser K.A."/>
            <person name="Mcquiston J.R."/>
            <person name="Henderson D.K."/>
            <person name="Lau A.F."/>
            <person name="Palmore T.N."/>
            <person name="Segre J.A."/>
        </authorList>
    </citation>
    <scope>NUCLEOTIDE SEQUENCE [LARGE SCALE GENOMIC DNA]</scope>
    <source>
        <strain evidence="2 3">SK-NIH.Env6_1116</strain>
    </source>
</reference>
<dbReference type="RefSeq" id="WP_069335805.1">
    <property type="nucleotide sequence ID" value="NZ_JARQWY010000054.1"/>
</dbReference>
<evidence type="ECO:0000313" key="2">
    <source>
        <dbReference type="EMBL" id="RSU52492.1"/>
    </source>
</evidence>
<proteinExistence type="predicted"/>
<accession>A0A430BLH8</accession>
<dbReference type="InterPro" id="IPR028943">
    <property type="entry name" value="ZorC_EH_Signature_dom"/>
</dbReference>
<evidence type="ECO:0000259" key="1">
    <source>
        <dbReference type="Pfam" id="PF15611"/>
    </source>
</evidence>
<sequence length="466" mass="52852">MSSFAATLQSLKGLSSLALDLHKHVPVQSEMRAAARKIADLFEMPMRPGEEELLLAFQAFTAWFAGGREPARDDWMLAPWICLQGTPRLLDWELFATGLNQRLTAERQPRLLKAIVHSYLRDWEPEETATTNAGRIIERELLRHDAAWAVRWRERAHTVALFNAEGLPSRLVNAALDREGDVRLLLRDLGFTTELLAQSGVHAPLARELAVRLSQELSTDTRLAGSTVGNILGFLRTGTTLRFPEERVELAELLLAPFATKDLANGEAKVALVSFFDELYGDPRSHPKSWADISHDARRTITRWLARKALELFFDILSATADPIWRWRKAFWLALERRGVIDDAWPIFGRQAADWLADHPEQRRRVAAHARLIGAERKQSVMLMRIGSYIVAEWSHAGSVRVWAHDDVRAPSIGELDYYADEVRADCLYDQRHDGTASYAWQSELSDWLATRIGVRIGVNEMRPNV</sequence>
<organism evidence="2 3">
    <name type="scientific">Sphingobium yanoikuyae</name>
    <name type="common">Sphingomonas yanoikuyae</name>
    <dbReference type="NCBI Taxonomy" id="13690"/>
    <lineage>
        <taxon>Bacteria</taxon>
        <taxon>Pseudomonadati</taxon>
        <taxon>Pseudomonadota</taxon>
        <taxon>Alphaproteobacteria</taxon>
        <taxon>Sphingomonadales</taxon>
        <taxon>Sphingomonadaceae</taxon>
        <taxon>Sphingobium</taxon>
    </lineage>
</organism>
<dbReference type="Proteomes" id="UP000287401">
    <property type="component" value="Unassembled WGS sequence"/>
</dbReference>
<protein>
    <recommendedName>
        <fullName evidence="1">Zorya protein ZorC EH domain-containing protein</fullName>
    </recommendedName>
</protein>
<gene>
    <name evidence="2" type="ORF">DAH51_21285</name>
</gene>
<feature type="domain" description="Zorya protein ZorC EH" evidence="1">
    <location>
        <begin position="16"/>
        <end position="432"/>
    </location>
</feature>
<dbReference type="EMBL" id="QRAL01000033">
    <property type="protein sequence ID" value="RSU52492.1"/>
    <property type="molecule type" value="Genomic_DNA"/>
</dbReference>
<name>A0A430BLH8_SPHYA</name>